<evidence type="ECO:0000313" key="3">
    <source>
        <dbReference type="Proteomes" id="UP000092498"/>
    </source>
</evidence>
<dbReference type="InParanoid" id="A0A1B1AIU2"/>
<dbReference type="EMBL" id="CP013244">
    <property type="protein sequence ID" value="ANP46465.1"/>
    <property type="molecule type" value="Genomic_DNA"/>
</dbReference>
<evidence type="ECO:0000256" key="1">
    <source>
        <dbReference type="SAM" id="MobiDB-lite"/>
    </source>
</evidence>
<dbReference type="KEGG" id="cbot:ATE48_11325"/>
<feature type="region of interest" description="Disordered" evidence="1">
    <location>
        <begin position="83"/>
        <end position="109"/>
    </location>
</feature>
<sequence>MLMDCAFNHAIGRVRKETDIFGHGFVAANAARCLAAAEGPLQRTVQLDNTLWRSWNGLGMIADSQHDWNAADAAYNLGLTAGAAPSDASKQSRPLSDATRSTRERHASL</sequence>
<feature type="compositionally biased region" description="Basic and acidic residues" evidence="1">
    <location>
        <begin position="100"/>
        <end position="109"/>
    </location>
</feature>
<protein>
    <submittedName>
        <fullName evidence="2">Uncharacterized protein</fullName>
    </submittedName>
</protein>
<keyword evidence="3" id="KW-1185">Reference proteome</keyword>
<evidence type="ECO:0000313" key="2">
    <source>
        <dbReference type="EMBL" id="ANP46465.1"/>
    </source>
</evidence>
<name>A0A1B1AIU2_9PROT</name>
<organism evidence="2 3">
    <name type="scientific">Candidatus Viadribacter manganicus</name>
    <dbReference type="NCBI Taxonomy" id="1759059"/>
    <lineage>
        <taxon>Bacteria</taxon>
        <taxon>Pseudomonadati</taxon>
        <taxon>Pseudomonadota</taxon>
        <taxon>Alphaproteobacteria</taxon>
        <taxon>Hyphomonadales</taxon>
        <taxon>Hyphomonadaceae</taxon>
        <taxon>Candidatus Viadribacter</taxon>
    </lineage>
</organism>
<gene>
    <name evidence="2" type="ORF">ATE48_11325</name>
</gene>
<dbReference type="AlphaFoldDB" id="A0A1B1AIU2"/>
<proteinExistence type="predicted"/>
<reference evidence="2 3" key="1">
    <citation type="submission" date="2015-11" db="EMBL/GenBank/DDBJ databases">
        <title>Whole-Genome Sequence of Candidatus Oderbacter manganicum from the National Park Lower Oder Valley, Germany.</title>
        <authorList>
            <person name="Braun B."/>
            <person name="Liere K."/>
            <person name="Szewzyk U."/>
        </authorList>
    </citation>
    <scope>NUCLEOTIDE SEQUENCE [LARGE SCALE GENOMIC DNA]</scope>
    <source>
        <strain evidence="2 3">OTSz_A_272</strain>
    </source>
</reference>
<accession>A0A1B1AIU2</accession>
<dbReference type="Proteomes" id="UP000092498">
    <property type="component" value="Chromosome"/>
</dbReference>